<evidence type="ECO:0000313" key="1">
    <source>
        <dbReference type="EMBL" id="KAK5972953.1"/>
    </source>
</evidence>
<dbReference type="InterPro" id="IPR014756">
    <property type="entry name" value="Ig_E-set"/>
</dbReference>
<comment type="caution">
    <text evidence="1">The sequence shown here is derived from an EMBL/GenBank/DDBJ whole genome shotgun (WGS) entry which is preliminary data.</text>
</comment>
<dbReference type="SUPFAM" id="SSF81296">
    <property type="entry name" value="E set domains"/>
    <property type="match status" value="1"/>
</dbReference>
<protein>
    <submittedName>
        <fullName evidence="1">ML domain-containing protein</fullName>
    </submittedName>
</protein>
<accession>A0AAN8FYD7</accession>
<proteinExistence type="predicted"/>
<dbReference type="AlphaFoldDB" id="A0AAN8FYD7"/>
<organism evidence="1 2">
    <name type="scientific">Trichostrongylus colubriformis</name>
    <name type="common">Black scour worm</name>
    <dbReference type="NCBI Taxonomy" id="6319"/>
    <lineage>
        <taxon>Eukaryota</taxon>
        <taxon>Metazoa</taxon>
        <taxon>Ecdysozoa</taxon>
        <taxon>Nematoda</taxon>
        <taxon>Chromadorea</taxon>
        <taxon>Rhabditida</taxon>
        <taxon>Rhabditina</taxon>
        <taxon>Rhabditomorpha</taxon>
        <taxon>Strongyloidea</taxon>
        <taxon>Trichostrongylidae</taxon>
        <taxon>Trichostrongylus</taxon>
    </lineage>
</organism>
<keyword evidence="2" id="KW-1185">Reference proteome</keyword>
<dbReference type="Gene3D" id="2.60.40.770">
    <property type="match status" value="1"/>
</dbReference>
<gene>
    <name evidence="1" type="ORF">GCK32_016109</name>
</gene>
<dbReference type="EMBL" id="WIXE01016083">
    <property type="protein sequence ID" value="KAK5972953.1"/>
    <property type="molecule type" value="Genomic_DNA"/>
</dbReference>
<name>A0AAN8FYD7_TRICO</name>
<dbReference type="Proteomes" id="UP001331761">
    <property type="component" value="Unassembled WGS sequence"/>
</dbReference>
<reference evidence="1 2" key="1">
    <citation type="submission" date="2019-10" db="EMBL/GenBank/DDBJ databases">
        <title>Assembly and Annotation for the nematode Trichostrongylus colubriformis.</title>
        <authorList>
            <person name="Martin J."/>
        </authorList>
    </citation>
    <scope>NUCLEOTIDE SEQUENCE [LARGE SCALE GENOMIC DNA]</scope>
    <source>
        <strain evidence="1">G859</strain>
        <tissue evidence="1">Whole worm</tissue>
    </source>
</reference>
<evidence type="ECO:0000313" key="2">
    <source>
        <dbReference type="Proteomes" id="UP001331761"/>
    </source>
</evidence>
<sequence>MLSDFLRQLLLRRWPLGQHYLLPVERSCSRSLSTESVALDQLNVEQPSSSAMWKYIQLLALAILALHVSADFQKIGFKDCKSKFKVLEVQASGCELKDTPTGRKLCEFKEGTTPRIRIKFIPDETVSSLKTQIKAKIGQTFLEFPMADADACKYGILELKAYFVLAVERGSG</sequence>